<feature type="transmembrane region" description="Helical" evidence="1">
    <location>
        <begin position="74"/>
        <end position="93"/>
    </location>
</feature>
<name>A0ABV0ENK0_9ENTE</name>
<keyword evidence="3" id="KW-1185">Reference proteome</keyword>
<sequence length="185" mass="20721">MAKLTKLFKSYRFLQLLTGAVYICMALLAMKYTEDTIVESVQIFGVFSLIKGFFELLNRTKIKARTHHNQYSSVFVGCIDLVIGMILIANATLSLRELSVLFGIWFICDAVLSFFMLDLAMSLSKVYYYLSIIADFVGLCIGLILLIMGNSLFISVPSLIGNFFLLFGLMKIIGGVINKDNLHSI</sequence>
<accession>A0ABV0ENK0</accession>
<keyword evidence="1" id="KW-1133">Transmembrane helix</keyword>
<dbReference type="RefSeq" id="WP_347298845.1">
    <property type="nucleotide sequence ID" value="NZ_JAFREL020000001.1"/>
</dbReference>
<feature type="transmembrane region" description="Helical" evidence="1">
    <location>
        <begin position="12"/>
        <end position="30"/>
    </location>
</feature>
<gene>
    <name evidence="2" type="ORF">JZO67_002143</name>
</gene>
<feature type="transmembrane region" description="Helical" evidence="1">
    <location>
        <begin position="99"/>
        <end position="119"/>
    </location>
</feature>
<keyword evidence="1" id="KW-0812">Transmembrane</keyword>
<comment type="caution">
    <text evidence="2">The sequence shown here is derived from an EMBL/GenBank/DDBJ whole genome shotgun (WGS) entry which is preliminary data.</text>
</comment>
<evidence type="ECO:0000313" key="3">
    <source>
        <dbReference type="Proteomes" id="UP000664357"/>
    </source>
</evidence>
<dbReference type="Pfam" id="PF03729">
    <property type="entry name" value="DUF308"/>
    <property type="match status" value="1"/>
</dbReference>
<keyword evidence="1" id="KW-0472">Membrane</keyword>
<feature type="transmembrane region" description="Helical" evidence="1">
    <location>
        <begin position="36"/>
        <end position="54"/>
    </location>
</feature>
<organism evidence="2 3">
    <name type="scientific">Candidatus Enterococcus ferrettii</name>
    <dbReference type="NCBI Taxonomy" id="2815324"/>
    <lineage>
        <taxon>Bacteria</taxon>
        <taxon>Bacillati</taxon>
        <taxon>Bacillota</taxon>
        <taxon>Bacilli</taxon>
        <taxon>Lactobacillales</taxon>
        <taxon>Enterococcaceae</taxon>
        <taxon>Enterococcus</taxon>
    </lineage>
</organism>
<dbReference type="EMBL" id="JAFREL020000001">
    <property type="protein sequence ID" value="MEO1770192.1"/>
    <property type="molecule type" value="Genomic_DNA"/>
</dbReference>
<evidence type="ECO:0008006" key="4">
    <source>
        <dbReference type="Google" id="ProtNLM"/>
    </source>
</evidence>
<dbReference type="InterPro" id="IPR005325">
    <property type="entry name" value="DUF308_memb"/>
</dbReference>
<feature type="transmembrane region" description="Helical" evidence="1">
    <location>
        <begin position="126"/>
        <end position="148"/>
    </location>
</feature>
<protein>
    <recommendedName>
        <fullName evidence="4">Acid-resistance membrane protein</fullName>
    </recommendedName>
</protein>
<dbReference type="Proteomes" id="UP000664357">
    <property type="component" value="Unassembled WGS sequence"/>
</dbReference>
<evidence type="ECO:0000256" key="1">
    <source>
        <dbReference type="SAM" id="Phobius"/>
    </source>
</evidence>
<evidence type="ECO:0000313" key="2">
    <source>
        <dbReference type="EMBL" id="MEO1770192.1"/>
    </source>
</evidence>
<reference evidence="2 3" key="1">
    <citation type="submission" date="2024-02" db="EMBL/GenBank/DDBJ databases">
        <title>The Genome Sequence of Enterococcus sp. DIV0159.</title>
        <authorList>
            <person name="Earl A."/>
            <person name="Manson A."/>
            <person name="Gilmore M."/>
            <person name="Sanders J."/>
            <person name="Shea T."/>
            <person name="Howe W."/>
            <person name="Livny J."/>
            <person name="Cuomo C."/>
            <person name="Neafsey D."/>
            <person name="Birren B."/>
        </authorList>
    </citation>
    <scope>NUCLEOTIDE SEQUENCE [LARGE SCALE GENOMIC DNA]</scope>
    <source>
        <strain evidence="2 3">665A</strain>
    </source>
</reference>
<feature type="transmembrane region" description="Helical" evidence="1">
    <location>
        <begin position="154"/>
        <end position="177"/>
    </location>
</feature>
<proteinExistence type="predicted"/>